<dbReference type="PANTHER" id="PTHR11880">
    <property type="entry name" value="RIBOSOMAL PROTEIN S19P FAMILY MEMBER"/>
    <property type="match status" value="1"/>
</dbReference>
<dbReference type="Proteomes" id="UP000265716">
    <property type="component" value="Unassembled WGS sequence"/>
</dbReference>
<dbReference type="AlphaFoldDB" id="A0A397BT25"/>
<evidence type="ECO:0000313" key="7">
    <source>
        <dbReference type="EMBL" id="RHY56213.1"/>
    </source>
</evidence>
<reference evidence="13 19" key="1">
    <citation type="submission" date="2018-07" db="EMBL/GenBank/DDBJ databases">
        <title>Annotation of Aphanomyces astaci genome assembly.</title>
        <authorList>
            <person name="Studholme D.J."/>
        </authorList>
    </citation>
    <scope>NUCLEOTIDE SEQUENCE [LARGE SCALE GENOMIC DNA]</scope>
    <source>
        <strain evidence="13">Pc</strain>
    </source>
</reference>
<dbReference type="InterPro" id="IPR002222">
    <property type="entry name" value="Ribosomal_uS19"/>
</dbReference>
<evidence type="ECO:0000313" key="21">
    <source>
        <dbReference type="Proteomes" id="UP000285712"/>
    </source>
</evidence>
<dbReference type="PANTHER" id="PTHR11880:SF2">
    <property type="entry name" value="SMALL RIBOSOMAL SUBUNIT PROTEIN US19"/>
    <property type="match status" value="1"/>
</dbReference>
<dbReference type="Proteomes" id="UP000285712">
    <property type="component" value="Unassembled WGS sequence"/>
</dbReference>
<evidence type="ECO:0000313" key="13">
    <source>
        <dbReference type="EMBL" id="RQM23456.1"/>
    </source>
</evidence>
<dbReference type="GO" id="GO:0022627">
    <property type="term" value="C:cytosolic small ribosomal subunit"/>
    <property type="evidence" value="ECO:0007669"/>
    <property type="project" value="TreeGrafter"/>
</dbReference>
<evidence type="ECO:0000313" key="9">
    <source>
        <dbReference type="EMBL" id="RHZ00796.1"/>
    </source>
</evidence>
<dbReference type="EMBL" id="QUTB01005328">
    <property type="protein sequence ID" value="RHY56155.1"/>
    <property type="molecule type" value="Genomic_DNA"/>
</dbReference>
<dbReference type="EMBL" id="QUTH01001066">
    <property type="protein sequence ID" value="RHZ31818.1"/>
    <property type="molecule type" value="Genomic_DNA"/>
</dbReference>
<evidence type="ECO:0000313" key="14">
    <source>
        <dbReference type="Proteomes" id="UP000265427"/>
    </source>
</evidence>
<name>A0A397BT25_APHAT</name>
<evidence type="ECO:0000313" key="19">
    <source>
        <dbReference type="Proteomes" id="UP000284702"/>
    </source>
</evidence>
<dbReference type="NCBIfam" id="TIGR01025">
    <property type="entry name" value="uS19_arch"/>
    <property type="match status" value="1"/>
</dbReference>
<dbReference type="GO" id="GO:0006412">
    <property type="term" value="P:translation"/>
    <property type="evidence" value="ECO:0007669"/>
    <property type="project" value="InterPro"/>
</dbReference>
<keyword evidence="2 4" id="KW-0689">Ribosomal protein</keyword>
<dbReference type="EMBL" id="MZMZ02002955">
    <property type="protein sequence ID" value="RQM23456.1"/>
    <property type="molecule type" value="Genomic_DNA"/>
</dbReference>
<dbReference type="EMBL" id="QUTC01005728">
    <property type="protein sequence ID" value="RHY56213.1"/>
    <property type="molecule type" value="Genomic_DNA"/>
</dbReference>
<dbReference type="EMBL" id="QUTD01006051">
    <property type="protein sequence ID" value="RHY57852.1"/>
    <property type="molecule type" value="Genomic_DNA"/>
</dbReference>
<evidence type="ECO:0008006" key="23">
    <source>
        <dbReference type="Google" id="ProtNLM"/>
    </source>
</evidence>
<evidence type="ECO:0000256" key="2">
    <source>
        <dbReference type="ARBA" id="ARBA00022980"/>
    </source>
</evidence>
<dbReference type="VEuPathDB" id="FungiDB:H257_02062"/>
<dbReference type="EMBL" id="QUTG01000958">
    <property type="protein sequence ID" value="RHZ00796.1"/>
    <property type="molecule type" value="Genomic_DNA"/>
</dbReference>
<dbReference type="EMBL" id="QUTF01018444">
    <property type="protein sequence ID" value="RHZ02107.1"/>
    <property type="molecule type" value="Genomic_DNA"/>
</dbReference>
<evidence type="ECO:0000313" key="12">
    <source>
        <dbReference type="EMBL" id="RHZ31818.1"/>
    </source>
</evidence>
<dbReference type="Gene3D" id="3.30.860.10">
    <property type="entry name" value="30s Ribosomal Protein S19, Chain A"/>
    <property type="match status" value="1"/>
</dbReference>
<organism evidence="5 14">
    <name type="scientific">Aphanomyces astaci</name>
    <name type="common">Crayfish plague agent</name>
    <dbReference type="NCBI Taxonomy" id="112090"/>
    <lineage>
        <taxon>Eukaryota</taxon>
        <taxon>Sar</taxon>
        <taxon>Stramenopiles</taxon>
        <taxon>Oomycota</taxon>
        <taxon>Saprolegniomycetes</taxon>
        <taxon>Saprolegniales</taxon>
        <taxon>Verrucalvaceae</taxon>
        <taxon>Aphanomyces</taxon>
    </lineage>
</organism>
<dbReference type="Proteomes" id="UP000284702">
    <property type="component" value="Unassembled WGS sequence"/>
</dbReference>
<evidence type="ECO:0000313" key="15">
    <source>
        <dbReference type="Proteomes" id="UP000265716"/>
    </source>
</evidence>
<dbReference type="Proteomes" id="UP000283543">
    <property type="component" value="Unassembled WGS sequence"/>
</dbReference>
<dbReference type="Proteomes" id="UP000285430">
    <property type="component" value="Unassembled WGS sequence"/>
</dbReference>
<dbReference type="PRINTS" id="PR00975">
    <property type="entry name" value="RIBOSOMALS19"/>
</dbReference>
<dbReference type="Proteomes" id="UP000286510">
    <property type="component" value="Unassembled WGS sequence"/>
</dbReference>
<dbReference type="Pfam" id="PF00203">
    <property type="entry name" value="Ribosomal_S19"/>
    <property type="match status" value="1"/>
</dbReference>
<comment type="similarity">
    <text evidence="1 4">Belongs to the universal ribosomal protein uS19 family.</text>
</comment>
<dbReference type="Proteomes" id="UP000266643">
    <property type="component" value="Unassembled WGS sequence"/>
</dbReference>
<protein>
    <recommendedName>
        <fullName evidence="23">40S ribosomal protein S15</fullName>
    </recommendedName>
</protein>
<dbReference type="InterPro" id="IPR023575">
    <property type="entry name" value="Ribosomal_uS19_SF"/>
</dbReference>
<evidence type="ECO:0000313" key="17">
    <source>
        <dbReference type="Proteomes" id="UP000266643"/>
    </source>
</evidence>
<evidence type="ECO:0000313" key="18">
    <source>
        <dbReference type="Proteomes" id="UP000283543"/>
    </source>
</evidence>
<dbReference type="SUPFAM" id="SSF54570">
    <property type="entry name" value="Ribosomal protein S19"/>
    <property type="match status" value="1"/>
</dbReference>
<proteinExistence type="inferred from homology"/>
<evidence type="ECO:0000313" key="11">
    <source>
        <dbReference type="EMBL" id="RHZ14101.1"/>
    </source>
</evidence>
<evidence type="ECO:0000313" key="22">
    <source>
        <dbReference type="Proteomes" id="UP000286510"/>
    </source>
</evidence>
<dbReference type="PIRSF" id="PIRSF002144">
    <property type="entry name" value="Ribosomal_S19"/>
    <property type="match status" value="1"/>
</dbReference>
<dbReference type="GO" id="GO:0003735">
    <property type="term" value="F:structural constituent of ribosome"/>
    <property type="evidence" value="ECO:0007669"/>
    <property type="project" value="InterPro"/>
</dbReference>
<evidence type="ECO:0000313" key="6">
    <source>
        <dbReference type="EMBL" id="RHY56155.1"/>
    </source>
</evidence>
<evidence type="ECO:0000313" key="16">
    <source>
        <dbReference type="Proteomes" id="UP000266196"/>
    </source>
</evidence>
<dbReference type="Proteomes" id="UP000265427">
    <property type="component" value="Unassembled WGS sequence"/>
</dbReference>
<keyword evidence="3 4" id="KW-0687">Ribonucleoprotein</keyword>
<comment type="caution">
    <text evidence="5">The sequence shown here is derived from an EMBL/GenBank/DDBJ whole genome shotgun (WGS) entry which is preliminary data.</text>
</comment>
<reference evidence="14 15" key="2">
    <citation type="submission" date="2018-08" db="EMBL/GenBank/DDBJ databases">
        <title>Aphanomyces genome sequencing and annotation.</title>
        <authorList>
            <person name="Minardi D."/>
            <person name="Oidtmann B."/>
            <person name="Van Der Giezen M."/>
            <person name="Studholme D.J."/>
        </authorList>
    </citation>
    <scope>NUCLEOTIDE SEQUENCE [LARGE SCALE GENOMIC DNA]</scope>
    <source>
        <strain evidence="11 16">197901</strain>
        <strain evidence="8 17">D2</strain>
        <strain evidence="12 20">Da</strain>
        <strain evidence="10 22">FDL457</strain>
        <strain evidence="5 14">Kv</strain>
        <strain evidence="7 15">SA</strain>
        <strain evidence="6 18">Si</strain>
        <strain evidence="9 21">Sv</strain>
    </source>
</reference>
<dbReference type="InterPro" id="IPR005713">
    <property type="entry name" value="Ribosomal_uS19_euk/arc"/>
</dbReference>
<dbReference type="Proteomes" id="UP000266196">
    <property type="component" value="Unassembled WGS sequence"/>
</dbReference>
<dbReference type="EMBL" id="QUSZ01002075">
    <property type="protein sequence ID" value="RHY23547.1"/>
    <property type="molecule type" value="Genomic_DNA"/>
</dbReference>
<evidence type="ECO:0000313" key="8">
    <source>
        <dbReference type="EMBL" id="RHY57852.1"/>
    </source>
</evidence>
<keyword evidence="19" id="KW-1185">Reference proteome</keyword>
<evidence type="ECO:0000313" key="5">
    <source>
        <dbReference type="EMBL" id="RHY23547.1"/>
    </source>
</evidence>
<dbReference type="GO" id="GO:0000028">
    <property type="term" value="P:ribosomal small subunit assembly"/>
    <property type="evidence" value="ECO:0007669"/>
    <property type="project" value="TreeGrafter"/>
</dbReference>
<evidence type="ECO:0000256" key="3">
    <source>
        <dbReference type="ARBA" id="ARBA00023274"/>
    </source>
</evidence>
<dbReference type="FunFam" id="3.30.860.10:FF:000002">
    <property type="entry name" value="40S ribosomal protein S15"/>
    <property type="match status" value="1"/>
</dbReference>
<dbReference type="HAMAP" id="MF_00531">
    <property type="entry name" value="Ribosomal_uS19"/>
    <property type="match status" value="1"/>
</dbReference>
<evidence type="ECO:0000256" key="4">
    <source>
        <dbReference type="RuleBase" id="RU003485"/>
    </source>
</evidence>
<dbReference type="NCBIfam" id="NF003121">
    <property type="entry name" value="PRK04038.1"/>
    <property type="match status" value="1"/>
</dbReference>
<evidence type="ECO:0000313" key="10">
    <source>
        <dbReference type="EMBL" id="RHZ02107.1"/>
    </source>
</evidence>
<evidence type="ECO:0000256" key="1">
    <source>
        <dbReference type="ARBA" id="ARBA00007345"/>
    </source>
</evidence>
<dbReference type="EMBL" id="QUTE01010364">
    <property type="protein sequence ID" value="RHZ14101.1"/>
    <property type="molecule type" value="Genomic_DNA"/>
</dbReference>
<accession>A0A397BT25</accession>
<gene>
    <name evidence="13" type="ORF">B5M09_001652</name>
    <name evidence="10" type="ORF">DYB26_004769</name>
    <name evidence="8" type="ORF">DYB30_005209</name>
    <name evidence="11" type="ORF">DYB31_004695</name>
    <name evidence="6" type="ORF">DYB34_000469</name>
    <name evidence="9" type="ORF">DYB35_002434</name>
    <name evidence="5" type="ORF">DYB36_004270</name>
    <name evidence="12" type="ORF">DYB37_003080</name>
    <name evidence="7" type="ORF">DYB38_001227</name>
</gene>
<evidence type="ECO:0000313" key="20">
    <source>
        <dbReference type="Proteomes" id="UP000285430"/>
    </source>
</evidence>
<sequence>MDEADLIEIAAQRKKRAFKKFTYRGVDLDKLLDLNHEELMELVNARARRRFSRGLKRKPMALIKRLRKAKQEAKPLERPRGIKTHLRNMIIVPEMIGSVVGVYNGKAFNGVEIKVRSRTTPEMIGHYLGELSITYKPVAHGRPGINAAHQNRFIPL</sequence>